<evidence type="ECO:0000256" key="1">
    <source>
        <dbReference type="SAM" id="SignalP"/>
    </source>
</evidence>
<evidence type="ECO:0000313" key="2">
    <source>
        <dbReference type="EMBL" id="MBW49081.1"/>
    </source>
</evidence>
<feature type="signal peptide" evidence="1">
    <location>
        <begin position="1"/>
        <end position="16"/>
    </location>
</feature>
<protein>
    <submittedName>
        <fullName evidence="2">Putative secreted protein</fullName>
    </submittedName>
</protein>
<keyword evidence="1" id="KW-0732">Signal</keyword>
<dbReference type="EMBL" id="GGFK01015760">
    <property type="protein sequence ID" value="MBW49081.1"/>
    <property type="molecule type" value="Transcribed_RNA"/>
</dbReference>
<sequence length="79" mass="8802">MKRFVWGRLFIPSLLASLPANRILCHQISICQFAISGTQATSRLSTAAISSPRSFRQNCAIDNGPFSFVAIPRPSLRYF</sequence>
<dbReference type="AlphaFoldDB" id="A0A2M4B7W7"/>
<accession>A0A2M4B7W7</accession>
<proteinExistence type="predicted"/>
<reference evidence="2" key="1">
    <citation type="submission" date="2018-01" db="EMBL/GenBank/DDBJ databases">
        <title>An insight into the sialome of Amazonian anophelines.</title>
        <authorList>
            <person name="Ribeiro J.M."/>
            <person name="Scarpassa V."/>
            <person name="Calvo E."/>
        </authorList>
    </citation>
    <scope>NUCLEOTIDE SEQUENCE</scope>
    <source>
        <tissue evidence="2">Salivary glands</tissue>
    </source>
</reference>
<name>A0A2M4B7W7_9DIPT</name>
<feature type="chain" id="PRO_5014727479" evidence="1">
    <location>
        <begin position="17"/>
        <end position="79"/>
    </location>
</feature>
<organism evidence="2">
    <name type="scientific">Anopheles triannulatus</name>
    <dbReference type="NCBI Taxonomy" id="58253"/>
    <lineage>
        <taxon>Eukaryota</taxon>
        <taxon>Metazoa</taxon>
        <taxon>Ecdysozoa</taxon>
        <taxon>Arthropoda</taxon>
        <taxon>Hexapoda</taxon>
        <taxon>Insecta</taxon>
        <taxon>Pterygota</taxon>
        <taxon>Neoptera</taxon>
        <taxon>Endopterygota</taxon>
        <taxon>Diptera</taxon>
        <taxon>Nematocera</taxon>
        <taxon>Culicoidea</taxon>
        <taxon>Culicidae</taxon>
        <taxon>Anophelinae</taxon>
        <taxon>Anopheles</taxon>
    </lineage>
</organism>